<dbReference type="Pfam" id="PF01734">
    <property type="entry name" value="Patatin"/>
    <property type="match status" value="1"/>
</dbReference>
<feature type="short sequence motif" description="GXGXXG" evidence="2">
    <location>
        <begin position="9"/>
        <end position="14"/>
    </location>
</feature>
<feature type="active site" description="Proton acceptor" evidence="2">
    <location>
        <position position="183"/>
    </location>
</feature>
<evidence type="ECO:0000256" key="1">
    <source>
        <dbReference type="ARBA" id="ARBA00023098"/>
    </source>
</evidence>
<feature type="domain" description="PNPLA" evidence="3">
    <location>
        <begin position="5"/>
        <end position="196"/>
    </location>
</feature>
<dbReference type="Gene3D" id="3.40.1090.10">
    <property type="entry name" value="Cytosolic phospholipase A2 catalytic domain"/>
    <property type="match status" value="2"/>
</dbReference>
<accession>A0A6L3VCW0</accession>
<feature type="active site" description="Nucleophile" evidence="2">
    <location>
        <position position="38"/>
    </location>
</feature>
<evidence type="ECO:0000259" key="3">
    <source>
        <dbReference type="PROSITE" id="PS51635"/>
    </source>
</evidence>
<dbReference type="EMBL" id="WBOS01000001">
    <property type="protein sequence ID" value="KAB2338487.1"/>
    <property type="molecule type" value="Genomic_DNA"/>
</dbReference>
<evidence type="ECO:0000313" key="4">
    <source>
        <dbReference type="EMBL" id="KAB2338487.1"/>
    </source>
</evidence>
<dbReference type="AlphaFoldDB" id="A0A6L3VCW0"/>
<sequence length="294" mass="33431">MDIDGVFSGGGIKGFALIGAYEELEKRGFRFKRVAGTSAGSIIAALIAANYSSKEIYQIMDELELKQLLDPRNTIFPFSVMKWILLYWRLGLYKGDALEKWLAEKLAARGVRKFSDLQPQALRVIASDLTNDQLIVLPDDLVKYGIDPTSFPVAKAIRMSCSMPYFFEPVKLYTKRNTSIVVDGGVLSNFPMWLFDKDNIQKERPVLGVQLSSHISDRPPNKINNAIQMFGALFETMKEAHDSRYISKRHAHNIIFIPTEGLLTTEFQLTPEKKEEIVNLGRDCTKKFFSKWSY</sequence>
<organism evidence="4 5">
    <name type="scientific">Cytobacillus depressus</name>
    <dbReference type="NCBI Taxonomy" id="1602942"/>
    <lineage>
        <taxon>Bacteria</taxon>
        <taxon>Bacillati</taxon>
        <taxon>Bacillota</taxon>
        <taxon>Bacilli</taxon>
        <taxon>Bacillales</taxon>
        <taxon>Bacillaceae</taxon>
        <taxon>Cytobacillus</taxon>
    </lineage>
</organism>
<keyword evidence="2" id="KW-0442">Lipid degradation</keyword>
<dbReference type="GO" id="GO:0016042">
    <property type="term" value="P:lipid catabolic process"/>
    <property type="evidence" value="ECO:0007669"/>
    <property type="project" value="UniProtKB-UniRule"/>
</dbReference>
<dbReference type="SUPFAM" id="SSF52151">
    <property type="entry name" value="FabD/lysophospholipase-like"/>
    <property type="match status" value="1"/>
</dbReference>
<name>A0A6L3VCW0_9BACI</name>
<feature type="short sequence motif" description="GXSXG" evidence="2">
    <location>
        <begin position="36"/>
        <end position="40"/>
    </location>
</feature>
<comment type="caution">
    <text evidence="4">The sequence shown here is derived from an EMBL/GenBank/DDBJ whole genome shotgun (WGS) entry which is preliminary data.</text>
</comment>
<dbReference type="PANTHER" id="PTHR46394">
    <property type="entry name" value="ANNEXIN"/>
    <property type="match status" value="1"/>
</dbReference>
<dbReference type="OrthoDB" id="9770965at2"/>
<protein>
    <submittedName>
        <fullName evidence="4">Patatin-like phospholipase family protein</fullName>
    </submittedName>
</protein>
<evidence type="ECO:0000256" key="2">
    <source>
        <dbReference type="PROSITE-ProRule" id="PRU01161"/>
    </source>
</evidence>
<dbReference type="PANTHER" id="PTHR46394:SF1">
    <property type="entry name" value="PNPLA DOMAIN-CONTAINING PROTEIN"/>
    <property type="match status" value="1"/>
</dbReference>
<proteinExistence type="predicted"/>
<dbReference type="PROSITE" id="PS51635">
    <property type="entry name" value="PNPLA"/>
    <property type="match status" value="1"/>
</dbReference>
<keyword evidence="2" id="KW-0378">Hydrolase</keyword>
<dbReference type="GO" id="GO:0016787">
    <property type="term" value="F:hydrolase activity"/>
    <property type="evidence" value="ECO:0007669"/>
    <property type="project" value="UniProtKB-UniRule"/>
</dbReference>
<dbReference type="CDD" id="cd07207">
    <property type="entry name" value="Pat_ExoU_VipD_like"/>
    <property type="match status" value="1"/>
</dbReference>
<dbReference type="InterPro" id="IPR002641">
    <property type="entry name" value="PNPLA_dom"/>
</dbReference>
<evidence type="ECO:0000313" key="5">
    <source>
        <dbReference type="Proteomes" id="UP000481030"/>
    </source>
</evidence>
<feature type="short sequence motif" description="DGA/G" evidence="2">
    <location>
        <begin position="183"/>
        <end position="185"/>
    </location>
</feature>
<reference evidence="4 5" key="1">
    <citation type="journal article" date="2016" name="Antonie Van Leeuwenhoek">
        <title>Bacillus depressus sp. nov., isolated from soil of a sunflower field.</title>
        <authorList>
            <person name="Wei X."/>
            <person name="Xin D."/>
            <person name="Xin Y."/>
            <person name="Zhang H."/>
            <person name="Wang T."/>
            <person name="Zhang J."/>
        </authorList>
    </citation>
    <scope>NUCLEOTIDE SEQUENCE [LARGE SCALE GENOMIC DNA]</scope>
    <source>
        <strain evidence="4 5">BZ1</strain>
    </source>
</reference>
<dbReference type="Proteomes" id="UP000481030">
    <property type="component" value="Unassembled WGS sequence"/>
</dbReference>
<gene>
    <name evidence="4" type="ORF">F7731_02695</name>
</gene>
<dbReference type="RefSeq" id="WP_151533226.1">
    <property type="nucleotide sequence ID" value="NZ_WBOS01000001.1"/>
</dbReference>
<dbReference type="InterPro" id="IPR016035">
    <property type="entry name" value="Acyl_Trfase/lysoPLipase"/>
</dbReference>
<keyword evidence="1 2" id="KW-0443">Lipid metabolism</keyword>
<dbReference type="InterPro" id="IPR052580">
    <property type="entry name" value="Lipid_Hydrolase"/>
</dbReference>
<keyword evidence="5" id="KW-1185">Reference proteome</keyword>